<dbReference type="InterPro" id="IPR004869">
    <property type="entry name" value="MMPL_dom"/>
</dbReference>
<feature type="transmembrane region" description="Helical" evidence="7">
    <location>
        <begin position="259"/>
        <end position="279"/>
    </location>
</feature>
<feature type="transmembrane region" description="Helical" evidence="7">
    <location>
        <begin position="610"/>
        <end position="631"/>
    </location>
</feature>
<organism evidence="9 10">
    <name type="scientific">Haloquadratum walsbyi J07HQW1</name>
    <dbReference type="NCBI Taxonomy" id="1238424"/>
    <lineage>
        <taxon>Archaea</taxon>
        <taxon>Methanobacteriati</taxon>
        <taxon>Methanobacteriota</taxon>
        <taxon>Stenosarchaea group</taxon>
        <taxon>Halobacteria</taxon>
        <taxon>Halobacteriales</taxon>
        <taxon>Haloferacaceae</taxon>
        <taxon>Haloquadratum</taxon>
    </lineage>
</organism>
<feature type="transmembrane region" description="Helical" evidence="7">
    <location>
        <begin position="714"/>
        <end position="731"/>
    </location>
</feature>
<feature type="transmembrane region" description="Helical" evidence="7">
    <location>
        <begin position="743"/>
        <end position="768"/>
    </location>
</feature>
<evidence type="ECO:0000313" key="10">
    <source>
        <dbReference type="Proteomes" id="UP000030649"/>
    </source>
</evidence>
<keyword evidence="2" id="KW-1003">Cell membrane</keyword>
<feature type="compositionally biased region" description="Low complexity" evidence="6">
    <location>
        <begin position="790"/>
        <end position="801"/>
    </location>
</feature>
<feature type="transmembrane region" description="Helical" evidence="7">
    <location>
        <begin position="638"/>
        <end position="662"/>
    </location>
</feature>
<evidence type="ECO:0000256" key="7">
    <source>
        <dbReference type="SAM" id="Phobius"/>
    </source>
</evidence>
<dbReference type="InterPro" id="IPR000731">
    <property type="entry name" value="SSD"/>
</dbReference>
<feature type="transmembrane region" description="Helical" evidence="7">
    <location>
        <begin position="420"/>
        <end position="438"/>
    </location>
</feature>
<keyword evidence="3 7" id="KW-0812">Transmembrane</keyword>
<dbReference type="GO" id="GO:0022857">
    <property type="term" value="F:transmembrane transporter activity"/>
    <property type="evidence" value="ECO:0007669"/>
    <property type="project" value="InterPro"/>
</dbReference>
<feature type="transmembrane region" description="Helical" evidence="7">
    <location>
        <begin position="359"/>
        <end position="383"/>
    </location>
</feature>
<feature type="transmembrane region" description="Helical" evidence="7">
    <location>
        <begin position="27"/>
        <end position="46"/>
    </location>
</feature>
<proteinExistence type="predicted"/>
<dbReference type="Proteomes" id="UP000030649">
    <property type="component" value="Unassembled WGS sequence"/>
</dbReference>
<evidence type="ECO:0000256" key="3">
    <source>
        <dbReference type="ARBA" id="ARBA00022692"/>
    </source>
</evidence>
<feature type="domain" description="SSD" evidence="8">
    <location>
        <begin position="264"/>
        <end position="384"/>
    </location>
</feature>
<evidence type="ECO:0000313" key="9">
    <source>
        <dbReference type="EMBL" id="ERG90820.1"/>
    </source>
</evidence>
<dbReference type="EMBL" id="KE356560">
    <property type="protein sequence ID" value="ERG90820.1"/>
    <property type="molecule type" value="Genomic_DNA"/>
</dbReference>
<evidence type="ECO:0000256" key="4">
    <source>
        <dbReference type="ARBA" id="ARBA00022989"/>
    </source>
</evidence>
<comment type="subcellular location">
    <subcellularLocation>
        <location evidence="1">Cell membrane</location>
        <topology evidence="1">Multi-pass membrane protein</topology>
    </subcellularLocation>
</comment>
<dbReference type="HOGENOM" id="CLU_008861_2_0_2"/>
<feature type="region of interest" description="Disordered" evidence="6">
    <location>
        <begin position="773"/>
        <end position="811"/>
    </location>
</feature>
<evidence type="ECO:0000256" key="2">
    <source>
        <dbReference type="ARBA" id="ARBA00022475"/>
    </source>
</evidence>
<dbReference type="Gene3D" id="1.20.1640.10">
    <property type="entry name" value="Multidrug efflux transporter AcrB transmembrane domain"/>
    <property type="match status" value="2"/>
</dbReference>
<feature type="transmembrane region" description="Helical" evidence="7">
    <location>
        <begin position="333"/>
        <end position="353"/>
    </location>
</feature>
<protein>
    <submittedName>
        <fullName evidence="9">Putative exporters of the RND superfamily</fullName>
    </submittedName>
</protein>
<dbReference type="Pfam" id="PF03176">
    <property type="entry name" value="MMPL"/>
    <property type="match status" value="2"/>
</dbReference>
<keyword evidence="5 7" id="KW-0472">Membrane</keyword>
<dbReference type="PRINTS" id="PR00702">
    <property type="entry name" value="ACRIFLAVINRP"/>
</dbReference>
<dbReference type="InterPro" id="IPR050545">
    <property type="entry name" value="Mycobact_MmpL"/>
</dbReference>
<evidence type="ECO:0000259" key="8">
    <source>
        <dbReference type="PROSITE" id="PS50156"/>
    </source>
</evidence>
<dbReference type="PROSITE" id="PS50156">
    <property type="entry name" value="SSD"/>
    <property type="match status" value="2"/>
</dbReference>
<feature type="transmembrane region" description="Helical" evidence="7">
    <location>
        <begin position="285"/>
        <end position="303"/>
    </location>
</feature>
<dbReference type="STRING" id="1238424.J07HQW1_00848"/>
<dbReference type="InterPro" id="IPR001036">
    <property type="entry name" value="Acrflvin-R"/>
</dbReference>
<keyword evidence="4 7" id="KW-1133">Transmembrane helix</keyword>
<dbReference type="PANTHER" id="PTHR33406:SF13">
    <property type="entry name" value="MEMBRANE PROTEIN YDFJ"/>
    <property type="match status" value="1"/>
</dbReference>
<evidence type="ECO:0000256" key="1">
    <source>
        <dbReference type="ARBA" id="ARBA00004651"/>
    </source>
</evidence>
<evidence type="ECO:0000256" key="6">
    <source>
        <dbReference type="SAM" id="MobiDB-lite"/>
    </source>
</evidence>
<evidence type="ECO:0000256" key="5">
    <source>
        <dbReference type="ARBA" id="ARBA00023136"/>
    </source>
</evidence>
<gene>
    <name evidence="9" type="ORF">J07HQW1_00848</name>
</gene>
<dbReference type="GO" id="GO:0005886">
    <property type="term" value="C:plasma membrane"/>
    <property type="evidence" value="ECO:0007669"/>
    <property type="project" value="UniProtKB-SubCell"/>
</dbReference>
<feature type="compositionally biased region" description="Polar residues" evidence="6">
    <location>
        <begin position="802"/>
        <end position="811"/>
    </location>
</feature>
<dbReference type="PANTHER" id="PTHR33406">
    <property type="entry name" value="MEMBRANE PROTEIN MJ1562-RELATED"/>
    <property type="match status" value="1"/>
</dbReference>
<dbReference type="SUPFAM" id="SSF82866">
    <property type="entry name" value="Multidrug efflux transporter AcrB transmembrane domain"/>
    <property type="match status" value="2"/>
</dbReference>
<name>U1N2T8_9EURY</name>
<dbReference type="AlphaFoldDB" id="U1N2T8"/>
<accession>U1N2T8</accession>
<feature type="domain" description="SSD" evidence="8">
    <location>
        <begin position="641"/>
        <end position="764"/>
    </location>
</feature>
<feature type="transmembrane region" description="Helical" evidence="7">
    <location>
        <begin position="229"/>
        <end position="247"/>
    </location>
</feature>
<sequence length="811" mass="87028">MTTRFGERVRDGLEATGRYAARNQRQVFAIVAVTAIISLGVGFSAVQMSMGMTLYINDDSQTANNWESLKETYNTGNNIFVIVESDQLYDPETIRAIDTLDRRYGSNVDSVQSVTSLADIVRQGADGEIPETKAGVRAAVTRVEQRGPAADEMVDRLTPEAGTTIILASYGDVDRYDRGAFLPERGADVVYSSVKSETAFVAMPPGMSTTITGQPVFENAAFGLMLPEMIALFGGAFTLIFIVVYLVMRETVERGWHVILPLGTAMTALLYMMGAMGVLGYDFNAIMLGVMPIALGLGIDYSLQIHSRYVEERRAGHSSLDAVGTATRTTGRALLIAMGTTVVGLGSLLVSAVPPVRQFGVTSAVAVLAAMILAVTMLPALLVRFDRDGHVVTETTNEPSTDWLQAALHRFTSSITGGHPLITLGIAVLLVSGGVYAYPQVEPKQEMMDFWPQDLTEKNDMEELSETVESPKIVYVMIETDQAYTPETFRDVATYQRLMIANEQVNAVQSPVTSVQMATHGSIPPTQTELTQTIERLHNTDGIADVRDPDETPSTIVLSFYIDDIEGESVRSLITAFENNAALSLTTAEDVRITGKPVLNRNVIENVTAGLTPMTLLSFGLGLSFLAFAFLSIRIAAALVLSVAASAAVLVTGAMYVLGIPWNPLTITMSSLTLGIGVDYGIHLFERFEYEVKTRGQTQREAAATAVAKLSRPIIGSSFTTIFGFGVLMISRFPVLANFGRTTVLAISFALLTAFTILPAVLTVAPILGSPPTPGPIDADIGQHADADTDTGTGTGTDTDTPSANDPTTSD</sequence>
<reference evidence="9 10" key="1">
    <citation type="journal article" date="2013" name="PLoS ONE">
        <title>Assembly-driven community genomics of a hypersaline microbial ecosystem.</title>
        <authorList>
            <person name="Podell S."/>
            <person name="Ugalde J.A."/>
            <person name="Narasingarao P."/>
            <person name="Banfield J.F."/>
            <person name="Heidelberg K.B."/>
            <person name="Allen E.E."/>
        </authorList>
    </citation>
    <scope>NUCLEOTIDE SEQUENCE [LARGE SCALE GENOMIC DNA]</scope>
    <source>
        <strain evidence="10">J07HQW1</strain>
    </source>
</reference>